<keyword evidence="4" id="KW-0804">Transcription</keyword>
<keyword evidence="3" id="KW-0238">DNA-binding</keyword>
<dbReference type="AlphaFoldDB" id="A0A380T457"/>
<evidence type="ECO:0000256" key="1">
    <source>
        <dbReference type="ARBA" id="ARBA00009437"/>
    </source>
</evidence>
<dbReference type="RefSeq" id="WP_115088514.1">
    <property type="nucleotide sequence ID" value="NZ_CBCSFG010000005.1"/>
</dbReference>
<reference evidence="7" key="1">
    <citation type="submission" date="2018-07" db="EMBL/GenBank/DDBJ databases">
        <authorList>
            <person name="Blom J."/>
        </authorList>
    </citation>
    <scope>NUCLEOTIDE SEQUENCE [LARGE SCALE GENOMIC DNA]</scope>
    <source>
        <strain evidence="7">CCOS 864</strain>
    </source>
</reference>
<dbReference type="PROSITE" id="PS50931">
    <property type="entry name" value="HTH_LYSR"/>
    <property type="match status" value="1"/>
</dbReference>
<dbReference type="InterPro" id="IPR036388">
    <property type="entry name" value="WH-like_DNA-bd_sf"/>
</dbReference>
<evidence type="ECO:0000256" key="2">
    <source>
        <dbReference type="ARBA" id="ARBA00023015"/>
    </source>
</evidence>
<sequence>MTLTQLEIFAVVAARKGFTLAASQLKISQSGVSHAIRALEQELGVALFERQQGDIELTDIGSRLLQRAQAMLGLAETMRQEALDALGMKRGTLRIGSFGPTASVRLLPAILAAYRQAYPGIEVHVDEGPDRQVLQWLQERRIDVGFVVLPEEQFDTCPLLEDQMVVLMPTDHALAQHPAVTLKQLCLDPFVLTEAGSAEIVSRLFLAARLQPRIRYRTSQLLSTLEVVARGDGLSIVAQSSLPLRTTLDYVQRPLDPPVMRTVGLAVVDERIISPATRAFIELARTLPRNVAD</sequence>
<dbReference type="InterPro" id="IPR036390">
    <property type="entry name" value="WH_DNA-bd_sf"/>
</dbReference>
<dbReference type="GO" id="GO:0005829">
    <property type="term" value="C:cytosol"/>
    <property type="evidence" value="ECO:0007669"/>
    <property type="project" value="TreeGrafter"/>
</dbReference>
<protein>
    <submittedName>
        <fullName evidence="6">Putative HTH-type transcriptional regulator</fullName>
    </submittedName>
</protein>
<dbReference type="PANTHER" id="PTHR30419:SF28">
    <property type="entry name" value="HTH-TYPE TRANSCRIPTIONAL REGULATOR BSDA"/>
    <property type="match status" value="1"/>
</dbReference>
<keyword evidence="7" id="KW-1185">Reference proteome</keyword>
<evidence type="ECO:0000256" key="4">
    <source>
        <dbReference type="ARBA" id="ARBA00023163"/>
    </source>
</evidence>
<dbReference type="Pfam" id="PF00126">
    <property type="entry name" value="HTH_1"/>
    <property type="match status" value="1"/>
</dbReference>
<dbReference type="InterPro" id="IPR050950">
    <property type="entry name" value="HTH-type_LysR_regulators"/>
</dbReference>
<dbReference type="PANTHER" id="PTHR30419">
    <property type="entry name" value="HTH-TYPE TRANSCRIPTIONAL REGULATOR YBHD"/>
    <property type="match status" value="1"/>
</dbReference>
<dbReference type="Gene3D" id="3.40.190.290">
    <property type="match status" value="1"/>
</dbReference>
<dbReference type="EMBL" id="UIDD01000010">
    <property type="protein sequence ID" value="SUQ64793.1"/>
    <property type="molecule type" value="Genomic_DNA"/>
</dbReference>
<dbReference type="FunFam" id="1.10.10.10:FF:000001">
    <property type="entry name" value="LysR family transcriptional regulator"/>
    <property type="match status" value="1"/>
</dbReference>
<proteinExistence type="inferred from homology"/>
<dbReference type="SUPFAM" id="SSF46785">
    <property type="entry name" value="Winged helix' DNA-binding domain"/>
    <property type="match status" value="1"/>
</dbReference>
<organism evidence="6 7">
    <name type="scientific">Pseudomonas wadenswilerensis</name>
    <dbReference type="NCBI Taxonomy" id="1785161"/>
    <lineage>
        <taxon>Bacteria</taxon>
        <taxon>Pseudomonadati</taxon>
        <taxon>Pseudomonadota</taxon>
        <taxon>Gammaproteobacteria</taxon>
        <taxon>Pseudomonadales</taxon>
        <taxon>Pseudomonadaceae</taxon>
        <taxon>Pseudomonas</taxon>
    </lineage>
</organism>
<keyword evidence="2" id="KW-0805">Transcription regulation</keyword>
<dbReference type="CDD" id="cd05466">
    <property type="entry name" value="PBP2_LTTR_substrate"/>
    <property type="match status" value="1"/>
</dbReference>
<feature type="domain" description="HTH lysR-type" evidence="5">
    <location>
        <begin position="1"/>
        <end position="58"/>
    </location>
</feature>
<dbReference type="InterPro" id="IPR000847">
    <property type="entry name" value="LysR_HTH_N"/>
</dbReference>
<dbReference type="Pfam" id="PF03466">
    <property type="entry name" value="LysR_substrate"/>
    <property type="match status" value="1"/>
</dbReference>
<evidence type="ECO:0000256" key="3">
    <source>
        <dbReference type="ARBA" id="ARBA00023125"/>
    </source>
</evidence>
<dbReference type="Proteomes" id="UP000255177">
    <property type="component" value="Unassembled WGS sequence"/>
</dbReference>
<name>A0A380T457_9PSED</name>
<dbReference type="GO" id="GO:0003700">
    <property type="term" value="F:DNA-binding transcription factor activity"/>
    <property type="evidence" value="ECO:0007669"/>
    <property type="project" value="InterPro"/>
</dbReference>
<dbReference type="Gene3D" id="1.10.10.10">
    <property type="entry name" value="Winged helix-like DNA-binding domain superfamily/Winged helix DNA-binding domain"/>
    <property type="match status" value="1"/>
</dbReference>
<dbReference type="GO" id="GO:0003677">
    <property type="term" value="F:DNA binding"/>
    <property type="evidence" value="ECO:0007669"/>
    <property type="project" value="UniProtKB-KW"/>
</dbReference>
<accession>A0A380T457</accession>
<dbReference type="SUPFAM" id="SSF53850">
    <property type="entry name" value="Periplasmic binding protein-like II"/>
    <property type="match status" value="1"/>
</dbReference>
<comment type="similarity">
    <text evidence="1">Belongs to the LysR transcriptional regulatory family.</text>
</comment>
<evidence type="ECO:0000313" key="6">
    <source>
        <dbReference type="EMBL" id="SUQ64793.1"/>
    </source>
</evidence>
<dbReference type="InterPro" id="IPR005119">
    <property type="entry name" value="LysR_subst-bd"/>
</dbReference>
<dbReference type="PRINTS" id="PR00039">
    <property type="entry name" value="HTHLYSR"/>
</dbReference>
<gene>
    <name evidence="6" type="primary">yvbU</name>
    <name evidence="6" type="ORF">CCOS864_04260</name>
</gene>
<evidence type="ECO:0000259" key="5">
    <source>
        <dbReference type="PROSITE" id="PS50931"/>
    </source>
</evidence>
<evidence type="ECO:0000313" key="7">
    <source>
        <dbReference type="Proteomes" id="UP000255177"/>
    </source>
</evidence>